<dbReference type="Proteomes" id="UP000229055">
    <property type="component" value="Chromosome"/>
</dbReference>
<gene>
    <name evidence="1" type="ORF">BJP43_05780</name>
    <name evidence="2" type="ORF">BJP43_09660</name>
</gene>
<protein>
    <submittedName>
        <fullName evidence="1">Uncharacterized protein</fullName>
    </submittedName>
</protein>
<dbReference type="EMBL" id="CP017613">
    <property type="protein sequence ID" value="ATW33854.1"/>
    <property type="molecule type" value="Genomic_DNA"/>
</dbReference>
<evidence type="ECO:0000313" key="2">
    <source>
        <dbReference type="EMBL" id="ATW34477.1"/>
    </source>
</evidence>
<proteinExistence type="predicted"/>
<evidence type="ECO:0000313" key="3">
    <source>
        <dbReference type="Proteomes" id="UP000229055"/>
    </source>
</evidence>
<sequence>MLLSPLRHPVQVASFDASQRIFYKTFRINKIFFISFQGDPEETPAVLEATGLNALFYKGFACFRDTKVTGDAYFLKVYIYIYF</sequence>
<reference evidence="3" key="2">
    <citation type="submission" date="2017-11" db="EMBL/GenBank/DDBJ databases">
        <title>PacBio sequencing of new strain of the secondary endosymbiont Candidatus Hamiltonella defensa.</title>
        <authorList>
            <person name="Strand M.R."/>
            <person name="Oliver K."/>
        </authorList>
    </citation>
    <scope>NUCLEOTIDE SEQUENCE [LARGE SCALE GENOMIC DNA]</scope>
    <source>
        <strain evidence="3">ZA17</strain>
    </source>
</reference>
<reference evidence="1" key="3">
    <citation type="journal article" date="2018" name="Genome Biol. Evol.">
        <title>Culture-Facilitated Comparative Genomics of the Facultative Symbiont Hamiltonella defensa.</title>
        <authorList>
            <person name="Chevignon G."/>
            <person name="Boyd B.M."/>
            <person name="Brandt J.W."/>
            <person name="Oliver K.M."/>
            <person name="Strand M.R."/>
        </authorList>
    </citation>
    <scope>NUCLEOTIDE SEQUENCE</scope>
    <source>
        <strain evidence="1">ZA17</strain>
    </source>
</reference>
<evidence type="ECO:0000313" key="1">
    <source>
        <dbReference type="EMBL" id="ATW33854.1"/>
    </source>
</evidence>
<organism evidence="1 3">
    <name type="scientific">Candidatus Williamhamiltonella defendens</name>
    <dbReference type="NCBI Taxonomy" id="138072"/>
    <lineage>
        <taxon>Bacteria</taxon>
        <taxon>Pseudomonadati</taxon>
        <taxon>Pseudomonadota</taxon>
        <taxon>Gammaproteobacteria</taxon>
        <taxon>Enterobacterales</taxon>
        <taxon>Enterobacteriaceae</taxon>
        <taxon>aphid secondary symbionts</taxon>
        <taxon>Candidatus Williamhamiltonella</taxon>
    </lineage>
</organism>
<accession>A0A2D3TDT8</accession>
<reference evidence="3" key="1">
    <citation type="submission" date="2016-10" db="EMBL/GenBank/DDBJ databases">
        <authorList>
            <person name="Chevignon G."/>
        </authorList>
    </citation>
    <scope>NUCLEOTIDE SEQUENCE [LARGE SCALE GENOMIC DNA]</scope>
    <source>
        <strain evidence="3">ZA17</strain>
    </source>
</reference>
<dbReference type="AlphaFoldDB" id="A0A2D3TDT8"/>
<dbReference type="EMBL" id="CP017613">
    <property type="protein sequence ID" value="ATW34477.1"/>
    <property type="molecule type" value="Genomic_DNA"/>
</dbReference>
<name>A0A2D3TDT8_9ENTR</name>